<evidence type="ECO:0000256" key="2">
    <source>
        <dbReference type="ARBA" id="ARBA00023125"/>
    </source>
</evidence>
<dbReference type="InterPro" id="IPR050109">
    <property type="entry name" value="HTH-type_TetR-like_transc_reg"/>
</dbReference>
<proteinExistence type="predicted"/>
<evidence type="ECO:0000256" key="1">
    <source>
        <dbReference type="ARBA" id="ARBA00023015"/>
    </source>
</evidence>
<feature type="DNA-binding region" description="H-T-H motif" evidence="4">
    <location>
        <begin position="33"/>
        <end position="52"/>
    </location>
</feature>
<keyword evidence="2 4" id="KW-0238">DNA-binding</keyword>
<evidence type="ECO:0000256" key="3">
    <source>
        <dbReference type="ARBA" id="ARBA00023163"/>
    </source>
</evidence>
<dbReference type="Gene3D" id="1.10.357.10">
    <property type="entry name" value="Tetracycline Repressor, domain 2"/>
    <property type="match status" value="1"/>
</dbReference>
<dbReference type="Pfam" id="PF21351">
    <property type="entry name" value="TetR_C_41"/>
    <property type="match status" value="1"/>
</dbReference>
<name>A0A3N2BD27_9MICO</name>
<dbReference type="GO" id="GO:0000976">
    <property type="term" value="F:transcription cis-regulatory region binding"/>
    <property type="evidence" value="ECO:0007669"/>
    <property type="project" value="TreeGrafter"/>
</dbReference>
<dbReference type="PROSITE" id="PS01081">
    <property type="entry name" value="HTH_TETR_1"/>
    <property type="match status" value="1"/>
</dbReference>
<dbReference type="PANTHER" id="PTHR30055:SF234">
    <property type="entry name" value="HTH-TYPE TRANSCRIPTIONAL REGULATOR BETI"/>
    <property type="match status" value="1"/>
</dbReference>
<keyword evidence="7" id="KW-1185">Reference proteome</keyword>
<evidence type="ECO:0000259" key="5">
    <source>
        <dbReference type="PROSITE" id="PS50977"/>
    </source>
</evidence>
<evidence type="ECO:0000313" key="6">
    <source>
        <dbReference type="EMBL" id="ROR72964.1"/>
    </source>
</evidence>
<sequence length="195" mass="20076">MPRASAAAAAATAREVLAAARDLFASRGFAQVSLDDVAQSAGVTRGAVYHHFGSKQGLFRAVVAQLQAEVAAAVLAAAECAGDDPVAQLRAGSHAFLEATTHPSVARILLIDAPAVIGWQEWRELDAQHSGAHLREILVQAGEAQVSAEPLAVQLSGAMNEAALWLAQRPGDSAASQSAHGVLDRLLAAVHAPGE</sequence>
<dbReference type="PANTHER" id="PTHR30055">
    <property type="entry name" value="HTH-TYPE TRANSCRIPTIONAL REGULATOR RUTR"/>
    <property type="match status" value="1"/>
</dbReference>
<dbReference type="EMBL" id="RKHK01000001">
    <property type="protein sequence ID" value="ROR72964.1"/>
    <property type="molecule type" value="Genomic_DNA"/>
</dbReference>
<organism evidence="6 7">
    <name type="scientific">Bogoriella caseilytica</name>
    <dbReference type="NCBI Taxonomy" id="56055"/>
    <lineage>
        <taxon>Bacteria</taxon>
        <taxon>Bacillati</taxon>
        <taxon>Actinomycetota</taxon>
        <taxon>Actinomycetes</taxon>
        <taxon>Micrococcales</taxon>
        <taxon>Bogoriellaceae</taxon>
        <taxon>Bogoriella</taxon>
    </lineage>
</organism>
<keyword evidence="1" id="KW-0805">Transcription regulation</keyword>
<feature type="domain" description="HTH tetR-type" evidence="5">
    <location>
        <begin position="10"/>
        <end position="70"/>
    </location>
</feature>
<reference evidence="6 7" key="1">
    <citation type="submission" date="2018-11" db="EMBL/GenBank/DDBJ databases">
        <title>Sequencing the genomes of 1000 actinobacteria strains.</title>
        <authorList>
            <person name="Klenk H.-P."/>
        </authorList>
    </citation>
    <scope>NUCLEOTIDE SEQUENCE [LARGE SCALE GENOMIC DNA]</scope>
    <source>
        <strain evidence="6 7">DSM 11294</strain>
    </source>
</reference>
<dbReference type="GO" id="GO:0003700">
    <property type="term" value="F:DNA-binding transcription factor activity"/>
    <property type="evidence" value="ECO:0007669"/>
    <property type="project" value="TreeGrafter"/>
</dbReference>
<dbReference type="InterPro" id="IPR009057">
    <property type="entry name" value="Homeodomain-like_sf"/>
</dbReference>
<evidence type="ECO:0000256" key="4">
    <source>
        <dbReference type="PROSITE-ProRule" id="PRU00335"/>
    </source>
</evidence>
<dbReference type="OrthoDB" id="4726108at2"/>
<dbReference type="InterPro" id="IPR049484">
    <property type="entry name" value="Rv0078-like_C"/>
</dbReference>
<evidence type="ECO:0000313" key="7">
    <source>
        <dbReference type="Proteomes" id="UP000280668"/>
    </source>
</evidence>
<dbReference type="Proteomes" id="UP000280668">
    <property type="component" value="Unassembled WGS sequence"/>
</dbReference>
<comment type="caution">
    <text evidence="6">The sequence shown here is derived from an EMBL/GenBank/DDBJ whole genome shotgun (WGS) entry which is preliminary data.</text>
</comment>
<protein>
    <submittedName>
        <fullName evidence="6">TetR family transcriptional regulator</fullName>
    </submittedName>
</protein>
<keyword evidence="3" id="KW-0804">Transcription</keyword>
<dbReference type="AlphaFoldDB" id="A0A3N2BD27"/>
<dbReference type="PROSITE" id="PS50977">
    <property type="entry name" value="HTH_TETR_2"/>
    <property type="match status" value="1"/>
</dbReference>
<gene>
    <name evidence="6" type="ORF">EDD31_1328</name>
</gene>
<dbReference type="SUPFAM" id="SSF46689">
    <property type="entry name" value="Homeodomain-like"/>
    <property type="match status" value="1"/>
</dbReference>
<dbReference type="GO" id="GO:0045892">
    <property type="term" value="P:negative regulation of DNA-templated transcription"/>
    <property type="evidence" value="ECO:0007669"/>
    <property type="project" value="UniProtKB-ARBA"/>
</dbReference>
<dbReference type="PRINTS" id="PR00455">
    <property type="entry name" value="HTHTETR"/>
</dbReference>
<dbReference type="RefSeq" id="WP_123303455.1">
    <property type="nucleotide sequence ID" value="NZ_RKHK01000001.1"/>
</dbReference>
<accession>A0A3N2BD27</accession>
<dbReference type="FunFam" id="1.10.10.60:FF:000141">
    <property type="entry name" value="TetR family transcriptional regulator"/>
    <property type="match status" value="1"/>
</dbReference>
<dbReference type="InterPro" id="IPR023772">
    <property type="entry name" value="DNA-bd_HTH_TetR-type_CS"/>
</dbReference>
<dbReference type="Pfam" id="PF00440">
    <property type="entry name" value="TetR_N"/>
    <property type="match status" value="1"/>
</dbReference>
<dbReference type="InterPro" id="IPR001647">
    <property type="entry name" value="HTH_TetR"/>
</dbReference>